<dbReference type="SUPFAM" id="SSF50249">
    <property type="entry name" value="Nucleic acid-binding proteins"/>
    <property type="match status" value="1"/>
</dbReference>
<evidence type="ECO:0000256" key="2">
    <source>
        <dbReference type="ARBA" id="ARBA00022980"/>
    </source>
</evidence>
<dbReference type="Pfam" id="PF00366">
    <property type="entry name" value="Ribosomal_S17"/>
    <property type="match status" value="1"/>
</dbReference>
<dbReference type="GO" id="GO:0006412">
    <property type="term" value="P:translation"/>
    <property type="evidence" value="ECO:0007669"/>
    <property type="project" value="InterPro"/>
</dbReference>
<dbReference type="GO" id="GO:0003735">
    <property type="term" value="F:structural constituent of ribosome"/>
    <property type="evidence" value="ECO:0007669"/>
    <property type="project" value="EnsemblFungi"/>
</dbReference>
<dbReference type="OrthoDB" id="274752at2759"/>
<protein>
    <submittedName>
        <fullName evidence="5">Uncharacterized protein</fullName>
    </submittedName>
</protein>
<dbReference type="STRING" id="619300.G3ASK3"/>
<keyword evidence="6" id="KW-1185">Reference proteome</keyword>
<dbReference type="CDD" id="cd00364">
    <property type="entry name" value="Ribosomal_uS17"/>
    <property type="match status" value="1"/>
</dbReference>
<gene>
    <name evidence="5" type="ORF">SPAPADRAFT_62557</name>
</gene>
<dbReference type="RefSeq" id="XP_007376722.1">
    <property type="nucleotide sequence ID" value="XM_007376660.1"/>
</dbReference>
<dbReference type="Proteomes" id="UP000000709">
    <property type="component" value="Unassembled WGS sequence"/>
</dbReference>
<dbReference type="PANTHER" id="PTHR10744">
    <property type="entry name" value="40S RIBOSOMAL PROTEIN S11 FAMILY MEMBER"/>
    <property type="match status" value="1"/>
</dbReference>
<dbReference type="GO" id="GO:0005763">
    <property type="term" value="C:mitochondrial small ribosomal subunit"/>
    <property type="evidence" value="ECO:0007669"/>
    <property type="project" value="EnsemblFungi"/>
</dbReference>
<reference evidence="5 6" key="1">
    <citation type="journal article" date="2011" name="Proc. Natl. Acad. Sci. U.S.A.">
        <title>Comparative genomics of xylose-fermenting fungi for enhanced biofuel production.</title>
        <authorList>
            <person name="Wohlbach D.J."/>
            <person name="Kuo A."/>
            <person name="Sato T.K."/>
            <person name="Potts K.M."/>
            <person name="Salamov A.A."/>
            <person name="LaButti K.M."/>
            <person name="Sun H."/>
            <person name="Clum A."/>
            <person name="Pangilinan J.L."/>
            <person name="Lindquist E.A."/>
            <person name="Lucas S."/>
            <person name="Lapidus A."/>
            <person name="Jin M."/>
            <person name="Gunawan C."/>
            <person name="Balan V."/>
            <person name="Dale B.E."/>
            <person name="Jeffries T.W."/>
            <person name="Zinkel R."/>
            <person name="Barry K.W."/>
            <person name="Grigoriev I.V."/>
            <person name="Gasch A.P."/>
        </authorList>
    </citation>
    <scope>NUCLEOTIDE SEQUENCE [LARGE SCALE GENOMIC DNA]</scope>
    <source>
        <strain evidence="6">NRRL Y-27907 / 11-Y1</strain>
    </source>
</reference>
<accession>G3ASK3</accession>
<sequence length="245" mass="27799">MARQNFVGLVISQGKMQKTVKVRVSGRVYDRKIDKEIIKRKDYLVHDEGEICKEGDIVRIESIPKRSSKKAFAVAEIKVNKGQQFALYQDMAKERVSQEIADRLNTAQNAQAEGVLSKIADLRKLDSLTEQVVNASSEEIDGLVNEIESIKQKYNISQWPTTDELIELEVNHEAKAADGTRVNNIKYILDELLSQAKYEEFVKDVVNEKAKKPFEEVASSTKKNILRKYVLNLENPCPVPIPHSV</sequence>
<dbReference type="GeneID" id="18874376"/>
<dbReference type="eggNOG" id="KOG1740">
    <property type="taxonomic scope" value="Eukaryota"/>
</dbReference>
<dbReference type="EMBL" id="GL996504">
    <property type="protein sequence ID" value="EGW30689.1"/>
    <property type="molecule type" value="Genomic_DNA"/>
</dbReference>
<dbReference type="KEGG" id="spaa:SPAPADRAFT_62557"/>
<comment type="similarity">
    <text evidence="1">Belongs to the universal ribosomal protein uS17 family.</text>
</comment>
<evidence type="ECO:0000313" key="5">
    <source>
        <dbReference type="EMBL" id="EGW30689.1"/>
    </source>
</evidence>
<dbReference type="OMA" id="IRNKGQQ"/>
<dbReference type="InterPro" id="IPR012340">
    <property type="entry name" value="NA-bd_OB-fold"/>
</dbReference>
<dbReference type="InParanoid" id="G3ASK3"/>
<dbReference type="HOGENOM" id="CLU_1246209_0_0_1"/>
<keyword evidence="3" id="KW-0687">Ribonucleoprotein</keyword>
<proteinExistence type="inferred from homology"/>
<dbReference type="Gene3D" id="2.40.50.140">
    <property type="entry name" value="Nucleic acid-binding proteins"/>
    <property type="match status" value="1"/>
</dbReference>
<dbReference type="AlphaFoldDB" id="G3ASK3"/>
<evidence type="ECO:0000256" key="4">
    <source>
        <dbReference type="SAM" id="Coils"/>
    </source>
</evidence>
<name>G3ASK3_SPAPN</name>
<evidence type="ECO:0000256" key="3">
    <source>
        <dbReference type="ARBA" id="ARBA00023274"/>
    </source>
</evidence>
<organism evidence="6">
    <name type="scientific">Spathaspora passalidarum (strain NRRL Y-27907 / 11-Y1)</name>
    <dbReference type="NCBI Taxonomy" id="619300"/>
    <lineage>
        <taxon>Eukaryota</taxon>
        <taxon>Fungi</taxon>
        <taxon>Dikarya</taxon>
        <taxon>Ascomycota</taxon>
        <taxon>Saccharomycotina</taxon>
        <taxon>Pichiomycetes</taxon>
        <taxon>Debaryomycetaceae</taxon>
        <taxon>Spathaspora</taxon>
    </lineage>
</organism>
<keyword evidence="4" id="KW-0175">Coiled coil</keyword>
<dbReference type="FunCoup" id="G3ASK3">
    <property type="interactions" value="218"/>
</dbReference>
<evidence type="ECO:0000256" key="1">
    <source>
        <dbReference type="ARBA" id="ARBA00010254"/>
    </source>
</evidence>
<feature type="coiled-coil region" evidence="4">
    <location>
        <begin position="93"/>
        <end position="153"/>
    </location>
</feature>
<evidence type="ECO:0000313" key="6">
    <source>
        <dbReference type="Proteomes" id="UP000000709"/>
    </source>
</evidence>
<dbReference type="PANTHER" id="PTHR10744:SF1">
    <property type="entry name" value="SMALL RIBOSOMAL SUBUNIT PROTEIN US17M"/>
    <property type="match status" value="1"/>
</dbReference>
<dbReference type="InterPro" id="IPR000266">
    <property type="entry name" value="Ribosomal_uS17"/>
</dbReference>
<keyword evidence="2" id="KW-0689">Ribosomal protein</keyword>